<dbReference type="PROSITE" id="PS00095">
    <property type="entry name" value="C5_MTASE_2"/>
    <property type="match status" value="1"/>
</dbReference>
<evidence type="ECO:0000256" key="5">
    <source>
        <dbReference type="PROSITE-ProRule" id="PRU01016"/>
    </source>
</evidence>
<dbReference type="PROSITE" id="PS51679">
    <property type="entry name" value="SAM_MT_C5"/>
    <property type="match status" value="1"/>
</dbReference>
<sequence>MNIVSLFSGCGGLDLGFQGGFHVFGKDYPSNDFNIIWANDIYPQACETYRKNIGDHILNEDIESLLDKSPESLPNPEDTDIVIGGFPCQDFSVAGKRQGITVQRGKLYLQMKKTIERLAPKVFVAENVEGLVNMNEGIVLNTIKQDLSSIDHESETINYRVSHHLLHAADYGVPQIRKRVFIVGIREDIMGEYNPPSPTHVEEWMTAIEAIDDIWQREDDETIFNHNQLSRAKFYPGRRLQGNMQISAYAPSVTIRAEHHGNIEAHYRTYTPETPEDMSGWRRLTVRECARLQSFPDNFEFMGSATHTYKQVGNAVPPVLAWHVASSIRELLDNHERHQATDRDVLTL</sequence>
<dbReference type="EC" id="2.1.1.37" evidence="7"/>
<comment type="similarity">
    <text evidence="5 6">Belongs to the class I-like SAM-binding methyltransferase superfamily. C5-methyltransferase family.</text>
</comment>
<organism evidence="8 9">
    <name type="scientific">Salsuginibacillus halophilus</name>
    <dbReference type="NCBI Taxonomy" id="517424"/>
    <lineage>
        <taxon>Bacteria</taxon>
        <taxon>Bacillati</taxon>
        <taxon>Bacillota</taxon>
        <taxon>Bacilli</taxon>
        <taxon>Bacillales</taxon>
        <taxon>Bacillaceae</taxon>
        <taxon>Salsuginibacillus</taxon>
    </lineage>
</organism>
<dbReference type="InterPro" id="IPR018117">
    <property type="entry name" value="C5_DNA_meth_AS"/>
</dbReference>
<evidence type="ECO:0000256" key="3">
    <source>
        <dbReference type="ARBA" id="ARBA00022691"/>
    </source>
</evidence>
<dbReference type="NCBIfam" id="TIGR00675">
    <property type="entry name" value="dcm"/>
    <property type="match status" value="1"/>
</dbReference>
<dbReference type="GO" id="GO:0003886">
    <property type="term" value="F:DNA (cytosine-5-)-methyltransferase activity"/>
    <property type="evidence" value="ECO:0007669"/>
    <property type="project" value="UniProtKB-EC"/>
</dbReference>
<evidence type="ECO:0000256" key="1">
    <source>
        <dbReference type="ARBA" id="ARBA00022603"/>
    </source>
</evidence>
<dbReference type="InterPro" id="IPR029063">
    <property type="entry name" value="SAM-dependent_MTases_sf"/>
</dbReference>
<proteinExistence type="inferred from homology"/>
<dbReference type="RefSeq" id="WP_106589972.1">
    <property type="nucleotide sequence ID" value="NZ_PYAV01000020.1"/>
</dbReference>
<dbReference type="GO" id="GO:0044027">
    <property type="term" value="P:negative regulation of gene expression via chromosomal CpG island methylation"/>
    <property type="evidence" value="ECO:0007669"/>
    <property type="project" value="TreeGrafter"/>
</dbReference>
<keyword evidence="2 5" id="KW-0808">Transferase</keyword>
<dbReference type="Gene3D" id="3.40.50.150">
    <property type="entry name" value="Vaccinia Virus protein VP39"/>
    <property type="match status" value="1"/>
</dbReference>
<dbReference type="Gene3D" id="3.90.120.10">
    <property type="entry name" value="DNA Methylase, subunit A, domain 2"/>
    <property type="match status" value="1"/>
</dbReference>
<dbReference type="OrthoDB" id="9813719at2"/>
<dbReference type="PANTHER" id="PTHR10629:SF52">
    <property type="entry name" value="DNA (CYTOSINE-5)-METHYLTRANSFERASE 1"/>
    <property type="match status" value="1"/>
</dbReference>
<keyword evidence="4" id="KW-0680">Restriction system</keyword>
<gene>
    <name evidence="8" type="ORF">B0H94_12016</name>
</gene>
<protein>
    <recommendedName>
        <fullName evidence="7">Cytosine-specific methyltransferase</fullName>
        <ecNumber evidence="7">2.1.1.37</ecNumber>
    </recommendedName>
</protein>
<accession>A0A2P8H4Z8</accession>
<evidence type="ECO:0000256" key="6">
    <source>
        <dbReference type="RuleBase" id="RU000416"/>
    </source>
</evidence>
<dbReference type="Pfam" id="PF00145">
    <property type="entry name" value="DNA_methylase"/>
    <property type="match status" value="1"/>
</dbReference>
<feature type="active site" evidence="5">
    <location>
        <position position="88"/>
    </location>
</feature>
<dbReference type="GO" id="GO:0009307">
    <property type="term" value="P:DNA restriction-modification system"/>
    <property type="evidence" value="ECO:0007669"/>
    <property type="project" value="UniProtKB-KW"/>
</dbReference>
<evidence type="ECO:0000256" key="2">
    <source>
        <dbReference type="ARBA" id="ARBA00022679"/>
    </source>
</evidence>
<dbReference type="PANTHER" id="PTHR10629">
    <property type="entry name" value="CYTOSINE-SPECIFIC METHYLTRANSFERASE"/>
    <property type="match status" value="1"/>
</dbReference>
<keyword evidence="9" id="KW-1185">Reference proteome</keyword>
<dbReference type="SUPFAM" id="SSF53335">
    <property type="entry name" value="S-adenosyl-L-methionine-dependent methyltransferases"/>
    <property type="match status" value="1"/>
</dbReference>
<comment type="caution">
    <text evidence="8">The sequence shown here is derived from an EMBL/GenBank/DDBJ whole genome shotgun (WGS) entry which is preliminary data.</text>
</comment>
<dbReference type="InterPro" id="IPR050390">
    <property type="entry name" value="C5-Methyltransferase"/>
</dbReference>
<evidence type="ECO:0000313" key="9">
    <source>
        <dbReference type="Proteomes" id="UP000242310"/>
    </source>
</evidence>
<keyword evidence="1 5" id="KW-0489">Methyltransferase</keyword>
<keyword evidence="3 5" id="KW-0949">S-adenosyl-L-methionine</keyword>
<evidence type="ECO:0000256" key="4">
    <source>
        <dbReference type="ARBA" id="ARBA00022747"/>
    </source>
</evidence>
<dbReference type="InterPro" id="IPR031303">
    <property type="entry name" value="C5_meth_CS"/>
</dbReference>
<dbReference type="GO" id="GO:0032259">
    <property type="term" value="P:methylation"/>
    <property type="evidence" value="ECO:0007669"/>
    <property type="project" value="UniProtKB-KW"/>
</dbReference>
<name>A0A2P8H4Z8_9BACI</name>
<dbReference type="PROSITE" id="PS00094">
    <property type="entry name" value="C5_MTASE_1"/>
    <property type="match status" value="1"/>
</dbReference>
<dbReference type="PRINTS" id="PR00105">
    <property type="entry name" value="C5METTRFRASE"/>
</dbReference>
<dbReference type="Proteomes" id="UP000242310">
    <property type="component" value="Unassembled WGS sequence"/>
</dbReference>
<dbReference type="CDD" id="cd00315">
    <property type="entry name" value="Cyt_C5_DNA_methylase"/>
    <property type="match status" value="1"/>
</dbReference>
<evidence type="ECO:0000256" key="7">
    <source>
        <dbReference type="RuleBase" id="RU000417"/>
    </source>
</evidence>
<dbReference type="InterPro" id="IPR001525">
    <property type="entry name" value="C5_MeTfrase"/>
</dbReference>
<dbReference type="EMBL" id="PYAV01000020">
    <property type="protein sequence ID" value="PSL41270.1"/>
    <property type="molecule type" value="Genomic_DNA"/>
</dbReference>
<evidence type="ECO:0000313" key="8">
    <source>
        <dbReference type="EMBL" id="PSL41270.1"/>
    </source>
</evidence>
<dbReference type="GO" id="GO:0003677">
    <property type="term" value="F:DNA binding"/>
    <property type="evidence" value="ECO:0007669"/>
    <property type="project" value="TreeGrafter"/>
</dbReference>
<comment type="catalytic activity">
    <reaction evidence="7">
        <text>a 2'-deoxycytidine in DNA + S-adenosyl-L-methionine = a 5-methyl-2'-deoxycytidine in DNA + S-adenosyl-L-homocysteine + H(+)</text>
        <dbReference type="Rhea" id="RHEA:13681"/>
        <dbReference type="Rhea" id="RHEA-COMP:11369"/>
        <dbReference type="Rhea" id="RHEA-COMP:11370"/>
        <dbReference type="ChEBI" id="CHEBI:15378"/>
        <dbReference type="ChEBI" id="CHEBI:57856"/>
        <dbReference type="ChEBI" id="CHEBI:59789"/>
        <dbReference type="ChEBI" id="CHEBI:85452"/>
        <dbReference type="ChEBI" id="CHEBI:85454"/>
        <dbReference type="EC" id="2.1.1.37"/>
    </reaction>
</comment>
<dbReference type="AlphaFoldDB" id="A0A2P8H4Z8"/>
<reference evidence="8 9" key="1">
    <citation type="submission" date="2018-03" db="EMBL/GenBank/DDBJ databases">
        <title>Genomic Encyclopedia of Type Strains, Phase III (KMG-III): the genomes of soil and plant-associated and newly described type strains.</title>
        <authorList>
            <person name="Whitman W."/>
        </authorList>
    </citation>
    <scope>NUCLEOTIDE SEQUENCE [LARGE SCALE GENOMIC DNA]</scope>
    <source>
        <strain evidence="8 9">CGMCC 1.07653</strain>
    </source>
</reference>